<name>A0A328TRB1_9GAMM</name>
<evidence type="ECO:0000313" key="2">
    <source>
        <dbReference type="Proteomes" id="UP000244334"/>
    </source>
</evidence>
<sequence length="51" mass="5814">MGAAQELYYEASALEHMHNTCHDKSSFEVRCQPDDIPGKTRQFGGFFCVLF</sequence>
<dbReference type="EMBL" id="LJAM02000120">
    <property type="protein sequence ID" value="RAP71621.1"/>
    <property type="molecule type" value="Genomic_DNA"/>
</dbReference>
<proteinExistence type="predicted"/>
<reference evidence="1" key="1">
    <citation type="submission" date="2018-04" db="EMBL/GenBank/DDBJ databases">
        <title>Genomes of the Obligate Erwinia dacicola and Facultative Enterobacter sp. OLF Endosymbionts of the Olive Fruit fly, Bactrocera oleae.</title>
        <authorList>
            <person name="Estes A.M."/>
            <person name="Hearn D.J."/>
            <person name="Agarwal S."/>
            <person name="Pierson E.A."/>
            <person name="Dunning-Hotopp J.C."/>
        </authorList>
    </citation>
    <scope>NUCLEOTIDE SEQUENCE [LARGE SCALE GENOMIC DNA]</scope>
    <source>
        <strain evidence="1">Oroville</strain>
    </source>
</reference>
<evidence type="ECO:0000313" key="1">
    <source>
        <dbReference type="EMBL" id="RAP71621.1"/>
    </source>
</evidence>
<organism evidence="1 2">
    <name type="scientific">Candidatus Erwinia dacicola</name>
    <dbReference type="NCBI Taxonomy" id="252393"/>
    <lineage>
        <taxon>Bacteria</taxon>
        <taxon>Pseudomonadati</taxon>
        <taxon>Pseudomonadota</taxon>
        <taxon>Gammaproteobacteria</taxon>
        <taxon>Enterobacterales</taxon>
        <taxon>Erwiniaceae</taxon>
        <taxon>Erwinia</taxon>
    </lineage>
</organism>
<comment type="caution">
    <text evidence="1">The sequence shown here is derived from an EMBL/GenBank/DDBJ whole genome shotgun (WGS) entry which is preliminary data.</text>
</comment>
<dbReference type="Proteomes" id="UP000244334">
    <property type="component" value="Unassembled WGS sequence"/>
</dbReference>
<dbReference type="AlphaFoldDB" id="A0A328TRB1"/>
<keyword evidence="2" id="KW-1185">Reference proteome</keyword>
<protein>
    <submittedName>
        <fullName evidence="1">Uncharacterized protein</fullName>
    </submittedName>
</protein>
<gene>
    <name evidence="1" type="ORF">ACZ87_01552</name>
</gene>
<accession>A0A328TRB1</accession>